<gene>
    <name evidence="3" type="primary">ycf41</name>
</gene>
<evidence type="ECO:0000256" key="1">
    <source>
        <dbReference type="ARBA" id="ARBA00023125"/>
    </source>
</evidence>
<dbReference type="InterPro" id="IPR012340">
    <property type="entry name" value="NA-bd_OB-fold"/>
</dbReference>
<name>A0A2U9NQE2_9STRA</name>
<dbReference type="AlphaFoldDB" id="A0A2U9NQE2"/>
<accession>A0A2U9NQE2</accession>
<proteinExistence type="predicted"/>
<protein>
    <recommendedName>
        <fullName evidence="4">Single-stranded DNA-binding protein</fullName>
    </recommendedName>
</protein>
<keyword evidence="3" id="KW-0150">Chloroplast</keyword>
<reference evidence="3" key="1">
    <citation type="journal article" date="2018" name="Adv. Bot. Res.">
        <title>Evolution of the Plastid Genomes in Diatoms.</title>
        <authorList>
            <person name="Yu M."/>
            <person name="Ashworth M.P."/>
            <person name="Hajrah N.H."/>
            <person name="Khiyami M.A."/>
            <person name="Sabir M.J."/>
            <person name="Alhebshi A.M."/>
            <person name="Al-Malki A.L."/>
            <person name="Sabir J.S.M."/>
            <person name="Theriot E.C."/>
            <person name="Jansen R.K."/>
        </authorList>
    </citation>
    <scope>NUCLEOTIDE SEQUENCE</scope>
</reference>
<dbReference type="InterPro" id="IPR000424">
    <property type="entry name" value="Primosome_PriB/ssb"/>
</dbReference>
<keyword evidence="3" id="KW-0934">Plastid</keyword>
<dbReference type="GO" id="GO:0003697">
    <property type="term" value="F:single-stranded DNA binding"/>
    <property type="evidence" value="ECO:0007669"/>
    <property type="project" value="InterPro"/>
</dbReference>
<dbReference type="EMBL" id="MG755800">
    <property type="protein sequence ID" value="AWT39333.1"/>
    <property type="molecule type" value="Genomic_DNA"/>
</dbReference>
<evidence type="ECO:0000256" key="2">
    <source>
        <dbReference type="PROSITE-ProRule" id="PRU00252"/>
    </source>
</evidence>
<dbReference type="PROSITE" id="PS50935">
    <property type="entry name" value="SSB"/>
    <property type="match status" value="1"/>
</dbReference>
<evidence type="ECO:0000313" key="3">
    <source>
        <dbReference type="EMBL" id="AWT39333.1"/>
    </source>
</evidence>
<dbReference type="SUPFAM" id="SSF50249">
    <property type="entry name" value="Nucleic acid-binding proteins"/>
    <property type="match status" value="1"/>
</dbReference>
<evidence type="ECO:0008006" key="4">
    <source>
        <dbReference type="Google" id="ProtNLM"/>
    </source>
</evidence>
<organism evidence="3">
    <name type="scientific">Entomoneis sp</name>
    <dbReference type="NCBI Taxonomy" id="186043"/>
    <lineage>
        <taxon>Eukaryota</taxon>
        <taxon>Sar</taxon>
        <taxon>Stramenopiles</taxon>
        <taxon>Ochrophyta</taxon>
        <taxon>Bacillariophyta</taxon>
        <taxon>Bacillariophyceae</taxon>
        <taxon>Bacillariophycidae</taxon>
        <taxon>Entomoneidaceae</taxon>
        <taxon>Entomoneis</taxon>
    </lineage>
</organism>
<dbReference type="GeneID" id="36959007"/>
<sequence length="111" mass="12797">MSDMNYIGGLVKILETPKQKILNSNTLVITFRAQLPQIRNVRTVELVCWGNLAQSVLNYYKVNDYLLIEGYISFREKDNLKKNPSAKKVTITVLKVSPFLLNYKRSMNKLS</sequence>
<dbReference type="Gene3D" id="2.40.50.140">
    <property type="entry name" value="Nucleic acid-binding proteins"/>
    <property type="match status" value="1"/>
</dbReference>
<keyword evidence="1 2" id="KW-0238">DNA-binding</keyword>
<dbReference type="RefSeq" id="YP_009496621.1">
    <property type="nucleotide sequence ID" value="NC_038001.1"/>
</dbReference>
<geneLocation type="chloroplast" evidence="3"/>